<organism evidence="3">
    <name type="scientific">Timema genevievae</name>
    <name type="common">Walking stick</name>
    <dbReference type="NCBI Taxonomy" id="629358"/>
    <lineage>
        <taxon>Eukaryota</taxon>
        <taxon>Metazoa</taxon>
        <taxon>Ecdysozoa</taxon>
        <taxon>Arthropoda</taxon>
        <taxon>Hexapoda</taxon>
        <taxon>Insecta</taxon>
        <taxon>Pterygota</taxon>
        <taxon>Neoptera</taxon>
        <taxon>Polyneoptera</taxon>
        <taxon>Phasmatodea</taxon>
        <taxon>Timematodea</taxon>
        <taxon>Timematoidea</taxon>
        <taxon>Timematidae</taxon>
        <taxon>Timema</taxon>
    </lineage>
</organism>
<name>A0A7R9JW64_TIMGE</name>
<dbReference type="EMBL" id="OE840533">
    <property type="protein sequence ID" value="CAD7591029.1"/>
    <property type="molecule type" value="Genomic_DNA"/>
</dbReference>
<protein>
    <recommendedName>
        <fullName evidence="2">Syndetin C-terminal domain-containing protein</fullName>
    </recommendedName>
</protein>
<evidence type="ECO:0000256" key="1">
    <source>
        <dbReference type="SAM" id="SignalP"/>
    </source>
</evidence>
<evidence type="ECO:0000259" key="2">
    <source>
        <dbReference type="Pfam" id="PF10474"/>
    </source>
</evidence>
<dbReference type="InterPro" id="IPR019514">
    <property type="entry name" value="Syndetin_C"/>
</dbReference>
<dbReference type="GO" id="GO:0042147">
    <property type="term" value="P:retrograde transport, endosome to Golgi"/>
    <property type="evidence" value="ECO:0007669"/>
    <property type="project" value="InterPro"/>
</dbReference>
<feature type="signal peptide" evidence="1">
    <location>
        <begin position="1"/>
        <end position="20"/>
    </location>
</feature>
<feature type="chain" id="PRO_5030688735" description="Syndetin C-terminal domain-containing protein" evidence="1">
    <location>
        <begin position="21"/>
        <end position="92"/>
    </location>
</feature>
<accession>A0A7R9JW64</accession>
<dbReference type="InterPro" id="IPR040047">
    <property type="entry name" value="VPS50"/>
</dbReference>
<dbReference type="GO" id="GO:1990745">
    <property type="term" value="C:EARP complex"/>
    <property type="evidence" value="ECO:0007669"/>
    <property type="project" value="InterPro"/>
</dbReference>
<dbReference type="PANTHER" id="PTHR13258">
    <property type="entry name" value="SYNDETIN"/>
    <property type="match status" value="1"/>
</dbReference>
<dbReference type="GO" id="GO:0032456">
    <property type="term" value="P:endocytic recycling"/>
    <property type="evidence" value="ECO:0007669"/>
    <property type="project" value="InterPro"/>
</dbReference>
<gene>
    <name evidence="3" type="ORF">TGEB3V08_LOCUS4429</name>
</gene>
<dbReference type="GO" id="GO:0000149">
    <property type="term" value="F:SNARE binding"/>
    <property type="evidence" value="ECO:0007669"/>
    <property type="project" value="TreeGrafter"/>
</dbReference>
<dbReference type="GO" id="GO:0005829">
    <property type="term" value="C:cytosol"/>
    <property type="evidence" value="ECO:0007669"/>
    <property type="project" value="GOC"/>
</dbReference>
<evidence type="ECO:0000313" key="3">
    <source>
        <dbReference type="EMBL" id="CAD7591029.1"/>
    </source>
</evidence>
<dbReference type="PANTHER" id="PTHR13258:SF0">
    <property type="entry name" value="SYNDETIN"/>
    <property type="match status" value="1"/>
</dbReference>
<sequence>MDRTVKTFLLLLMCLIFSNAKKCSNGGRALMQLDFTQFLSKFEKLTSIKPIPNREFVEAYVKAYYQPDTELEAWIKEHSSCTGYATVEPPAR</sequence>
<proteinExistence type="predicted"/>
<feature type="domain" description="Syndetin C-terminal" evidence="2">
    <location>
        <begin position="16"/>
        <end position="82"/>
    </location>
</feature>
<reference evidence="3" key="1">
    <citation type="submission" date="2020-11" db="EMBL/GenBank/DDBJ databases">
        <authorList>
            <person name="Tran Van P."/>
        </authorList>
    </citation>
    <scope>NUCLEOTIDE SEQUENCE</scope>
</reference>
<keyword evidence="1" id="KW-0732">Signal</keyword>
<dbReference type="Pfam" id="PF10474">
    <property type="entry name" value="Syndetin_C"/>
    <property type="match status" value="1"/>
</dbReference>
<dbReference type="AlphaFoldDB" id="A0A7R9JW64"/>